<evidence type="ECO:0000313" key="3">
    <source>
        <dbReference type="Proteomes" id="UP000238836"/>
    </source>
</evidence>
<accession>A0ABX5EML6</accession>
<dbReference type="InterPro" id="IPR000719">
    <property type="entry name" value="Prot_kinase_dom"/>
</dbReference>
<dbReference type="Proteomes" id="UP000238836">
    <property type="component" value="Unassembled WGS sequence"/>
</dbReference>
<dbReference type="InterPro" id="IPR011009">
    <property type="entry name" value="Kinase-like_dom_sf"/>
</dbReference>
<evidence type="ECO:0000259" key="1">
    <source>
        <dbReference type="PROSITE" id="PS50011"/>
    </source>
</evidence>
<dbReference type="EMBL" id="PVTZ01000008">
    <property type="protein sequence ID" value="PRZ13551.1"/>
    <property type="molecule type" value="Genomic_DNA"/>
</dbReference>
<dbReference type="Pfam" id="PF00069">
    <property type="entry name" value="Pkinase"/>
    <property type="match status" value="1"/>
</dbReference>
<comment type="caution">
    <text evidence="2">The sequence shown here is derived from an EMBL/GenBank/DDBJ whole genome shotgun (WGS) entry which is preliminary data.</text>
</comment>
<gene>
    <name evidence="2" type="ORF">CLV36_10848</name>
</gene>
<reference evidence="2 3" key="1">
    <citation type="submission" date="2018-03" db="EMBL/GenBank/DDBJ databases">
        <title>Genomic Encyclopedia of Archaeal and Bacterial Type Strains, Phase II (KMG-II): from individual species to whole genera.</title>
        <authorList>
            <person name="Goeker M."/>
        </authorList>
    </citation>
    <scope>NUCLEOTIDE SEQUENCE [LARGE SCALE GENOMIC DNA]</scope>
    <source>
        <strain evidence="2 3">RHA1</strain>
    </source>
</reference>
<proteinExistence type="predicted"/>
<protein>
    <submittedName>
        <fullName evidence="2">Protein kinase-like protein</fullName>
    </submittedName>
</protein>
<dbReference type="Gene3D" id="1.10.510.10">
    <property type="entry name" value="Transferase(Phosphotransferase) domain 1"/>
    <property type="match status" value="1"/>
</dbReference>
<dbReference type="PROSITE" id="PS50011">
    <property type="entry name" value="PROTEIN_KINASE_DOM"/>
    <property type="match status" value="1"/>
</dbReference>
<evidence type="ECO:0000313" key="2">
    <source>
        <dbReference type="EMBL" id="PRZ13551.1"/>
    </source>
</evidence>
<keyword evidence="3" id="KW-1185">Reference proteome</keyword>
<organism evidence="2 3">
    <name type="scientific">Laceyella sediminis</name>
    <dbReference type="NCBI Taxonomy" id="573074"/>
    <lineage>
        <taxon>Bacteria</taxon>
        <taxon>Bacillati</taxon>
        <taxon>Bacillota</taxon>
        <taxon>Bacilli</taxon>
        <taxon>Bacillales</taxon>
        <taxon>Thermoactinomycetaceae</taxon>
        <taxon>Laceyella</taxon>
    </lineage>
</organism>
<dbReference type="SUPFAM" id="SSF56112">
    <property type="entry name" value="Protein kinase-like (PK-like)"/>
    <property type="match status" value="1"/>
</dbReference>
<sequence>MRKLERGPMMDRHALSIDPAVVEHLGAMIVVGNMDQHHRLLGEGLSGKVYEFEQYAVKVFKADPSEKGDAVLLAELQEHPAFPTLHYKEDKFMIVDKVSGYTLGQALKAGEKLTERQFSQIEEAIERCYGQGIIPDDLHLNNIMIDQDGQVKIVDVGRFFHTDHPAAHKGELAEDLEALKYHCGLFGFFSSSNWKRKRRYYSSSDYRRHRHHHSYSSSHRRHYSSSDWHIRRRKRYSS</sequence>
<name>A0ABX5EML6_9BACL</name>
<feature type="domain" description="Protein kinase" evidence="1">
    <location>
        <begin position="35"/>
        <end position="238"/>
    </location>
</feature>